<dbReference type="Gene3D" id="2.160.20.10">
    <property type="entry name" value="Single-stranded right-handed beta-helix, Pectin lyase-like"/>
    <property type="match status" value="1"/>
</dbReference>
<evidence type="ECO:0008006" key="4">
    <source>
        <dbReference type="Google" id="ProtNLM"/>
    </source>
</evidence>
<gene>
    <name evidence="2" type="ORF">B7Z01_15085</name>
</gene>
<dbReference type="SUPFAM" id="SSF51126">
    <property type="entry name" value="Pectin lyase-like"/>
    <property type="match status" value="1"/>
</dbReference>
<accession>A0A258FCZ3</accession>
<organism evidence="2 3">
    <name type="scientific">Brevundimonas subvibrioides</name>
    <dbReference type="NCBI Taxonomy" id="74313"/>
    <lineage>
        <taxon>Bacteria</taxon>
        <taxon>Pseudomonadati</taxon>
        <taxon>Pseudomonadota</taxon>
        <taxon>Alphaproteobacteria</taxon>
        <taxon>Caulobacterales</taxon>
        <taxon>Caulobacteraceae</taxon>
        <taxon>Brevundimonas</taxon>
    </lineage>
</organism>
<dbReference type="AlphaFoldDB" id="A0A258FCZ3"/>
<dbReference type="EMBL" id="NCEB01000052">
    <property type="protein sequence ID" value="OYX29989.1"/>
    <property type="molecule type" value="Genomic_DNA"/>
</dbReference>
<evidence type="ECO:0000313" key="2">
    <source>
        <dbReference type="EMBL" id="OYX29989.1"/>
    </source>
</evidence>
<evidence type="ECO:0000256" key="1">
    <source>
        <dbReference type="SAM" id="MobiDB-lite"/>
    </source>
</evidence>
<evidence type="ECO:0000313" key="3">
    <source>
        <dbReference type="Proteomes" id="UP000215595"/>
    </source>
</evidence>
<dbReference type="Proteomes" id="UP000215595">
    <property type="component" value="Unassembled WGS sequence"/>
</dbReference>
<comment type="caution">
    <text evidence="2">The sequence shown here is derived from an EMBL/GenBank/DDBJ whole genome shotgun (WGS) entry which is preliminary data.</text>
</comment>
<dbReference type="InterPro" id="IPR011050">
    <property type="entry name" value="Pectin_lyase_fold/virulence"/>
</dbReference>
<name>A0A258FCZ3_9CAUL</name>
<feature type="region of interest" description="Disordered" evidence="1">
    <location>
        <begin position="52"/>
        <end position="75"/>
    </location>
</feature>
<protein>
    <recommendedName>
        <fullName evidence="4">Right handed beta helix domain-containing protein</fullName>
    </recommendedName>
</protein>
<reference evidence="2 3" key="1">
    <citation type="submission" date="2017-03" db="EMBL/GenBank/DDBJ databases">
        <title>Lifting the veil on microbial sulfur biogeochemistry in mining wastewaters.</title>
        <authorList>
            <person name="Kantor R.S."/>
            <person name="Colenbrander Nelson T."/>
            <person name="Marshall S."/>
            <person name="Bennett D."/>
            <person name="Apte S."/>
            <person name="Camacho D."/>
            <person name="Thomas B.C."/>
            <person name="Warren L.A."/>
            <person name="Banfield J.F."/>
        </authorList>
    </citation>
    <scope>NUCLEOTIDE SEQUENCE [LARGE SCALE GENOMIC DNA]</scope>
    <source>
        <strain evidence="2">32-69-9</strain>
    </source>
</reference>
<proteinExistence type="predicted"/>
<sequence length="314" mass="33402">MVAGPATAPCPADVLAELTATTDPAPFHLTCFATLPPGRSVTRPIVIEGEEGSGAGLDCRGGSLGRPGVASTTRTPTLSIRSRLDGDGWSRPRGVRLADCTLHGNARIWGLGADGRIEELRASSRAPGHTGRAQAAAPTDILFHRITFIATGSIPLYIGPGVTGVRVDEGRFTGRSVSTAIYLDAESAGTVVQGVDFDIATAREQIAVDGSARNRLVDNRFRRSDRGGVFLYRNCGEDGVIRHRAPTDNTITGNRFEGVSWLWPRAVVLGSREGGRRYCGDDAGWPFGSSADDGDNAARNVVRGNTVDYRLWPF</sequence>
<dbReference type="InterPro" id="IPR012334">
    <property type="entry name" value="Pectin_lyas_fold"/>
</dbReference>